<accession>A0A8E0VEK7</accession>
<sequence length="593" mass="65913">MQVVSVNVEDLANSGAENNTNQSADSDVSEFIDNEDAIVTQEKAKRSKKFNRRLLGNILLDAFKSSDSSRICQFASSLFESCSSAVPIRPSTSETETLSQCEALVHSQNSSRYSSHLLLSNALVKVYLTKAQECWMHSQTVANTKSGQPTVFASHIRVALRYLIPSLVLLEHLVPDSYSDAFSHNISPFSQYPVCPYCGQPGVQFPDWKARHPPSVDRHLLIDFLRIASCLFSAAVVCYTDAVRQIDRTDYLSKLRTPLQEQLDHVVLKTACSTGRERAAQMLDTIVCGPYFCKVGDEPDEPDKCSPWLRVLHLAARCMLRVFRSLTEQEPGGPRITTSKRSKHRKQTDVFPSSNYSVTQPLLDLPTVGSRLVILHDWWPVLINMYVLSLRKRWLYQVAADQTSAAEEFLTELGQGLAMISNPAISLYQLNGKSQFVTSTNEFQLYKLAAAVSQVHPHGSWTKIFESYPSEESPILPLAALVWTDGSSDQQVPSGVMGSVVETDKRKSSKHLLQTVRFSLTSVCLARAIESMLRHFSIMESRNSTTGEIDTQSSTCLLIAANEYIPTCIGSTDTTMVSEHVLLVTEILLASLC</sequence>
<dbReference type="AlphaFoldDB" id="A0A8E0VEK7"/>
<evidence type="ECO:0000313" key="2">
    <source>
        <dbReference type="EMBL" id="KAA0183883.1"/>
    </source>
</evidence>
<feature type="region of interest" description="Disordered" evidence="1">
    <location>
        <begin position="330"/>
        <end position="350"/>
    </location>
</feature>
<evidence type="ECO:0000256" key="1">
    <source>
        <dbReference type="SAM" id="MobiDB-lite"/>
    </source>
</evidence>
<keyword evidence="3" id="KW-1185">Reference proteome</keyword>
<proteinExistence type="predicted"/>
<reference evidence="2" key="1">
    <citation type="submission" date="2019-05" db="EMBL/GenBank/DDBJ databases">
        <title>Annotation for the trematode Fasciolopsis buski.</title>
        <authorList>
            <person name="Choi Y.-J."/>
        </authorList>
    </citation>
    <scope>NUCLEOTIDE SEQUENCE</scope>
    <source>
        <strain evidence="2">HT</strain>
        <tissue evidence="2">Whole worm</tissue>
    </source>
</reference>
<gene>
    <name evidence="2" type="ORF">FBUS_08770</name>
</gene>
<evidence type="ECO:0000313" key="3">
    <source>
        <dbReference type="Proteomes" id="UP000728185"/>
    </source>
</evidence>
<dbReference type="EMBL" id="LUCM01011503">
    <property type="protein sequence ID" value="KAA0183883.1"/>
    <property type="molecule type" value="Genomic_DNA"/>
</dbReference>
<organism evidence="2 3">
    <name type="scientific">Fasciolopsis buskii</name>
    <dbReference type="NCBI Taxonomy" id="27845"/>
    <lineage>
        <taxon>Eukaryota</taxon>
        <taxon>Metazoa</taxon>
        <taxon>Spiralia</taxon>
        <taxon>Lophotrochozoa</taxon>
        <taxon>Platyhelminthes</taxon>
        <taxon>Trematoda</taxon>
        <taxon>Digenea</taxon>
        <taxon>Plagiorchiida</taxon>
        <taxon>Echinostomata</taxon>
        <taxon>Echinostomatoidea</taxon>
        <taxon>Fasciolidae</taxon>
        <taxon>Fasciolopsis</taxon>
    </lineage>
</organism>
<dbReference type="Proteomes" id="UP000728185">
    <property type="component" value="Unassembled WGS sequence"/>
</dbReference>
<name>A0A8E0VEK7_9TREM</name>
<comment type="caution">
    <text evidence="2">The sequence shown here is derived from an EMBL/GenBank/DDBJ whole genome shotgun (WGS) entry which is preliminary data.</text>
</comment>
<dbReference type="OrthoDB" id="419432at2759"/>
<protein>
    <submittedName>
        <fullName evidence="2">Uncharacterized protein</fullName>
    </submittedName>
</protein>